<evidence type="ECO:0000313" key="1">
    <source>
        <dbReference type="EMBL" id="SFW40551.1"/>
    </source>
</evidence>
<reference evidence="2 4" key="2">
    <citation type="submission" date="2023-11" db="EMBL/GenBank/DDBJ databases">
        <title>MicrobeMod: A computational toolkit for identifying prokaryotic methylation and restriction-modification with nanopore sequencing.</title>
        <authorList>
            <person name="Crits-Christoph A."/>
            <person name="Kang S.C."/>
            <person name="Lee H."/>
            <person name="Ostrov N."/>
        </authorList>
    </citation>
    <scope>NUCLEOTIDE SEQUENCE [LARGE SCALE GENOMIC DNA]</scope>
    <source>
        <strain evidence="2 4">ATCC 23090</strain>
    </source>
</reference>
<accession>A0A1K1NYZ2</accession>
<reference evidence="1 3" key="1">
    <citation type="submission" date="2016-11" db="EMBL/GenBank/DDBJ databases">
        <authorList>
            <person name="Jaros S."/>
            <person name="Januszkiewicz K."/>
            <person name="Wedrychowicz H."/>
        </authorList>
    </citation>
    <scope>NUCLEOTIDE SEQUENCE [LARGE SCALE GENOMIC DNA]</scope>
    <source>
        <strain evidence="1 3">DSM 784</strain>
    </source>
</reference>
<gene>
    <name evidence="1" type="ORF">SAMN05661012_01619</name>
    <name evidence="2" type="ORF">SR876_21750</name>
</gene>
<keyword evidence="4" id="KW-1185">Reference proteome</keyword>
<dbReference type="RefSeq" id="WP_072358720.1">
    <property type="nucleotide sequence ID" value="NZ_CP139972.1"/>
</dbReference>
<dbReference type="AlphaFoldDB" id="A0A1K1NYZ2"/>
<evidence type="ECO:0000313" key="3">
    <source>
        <dbReference type="Proteomes" id="UP000183788"/>
    </source>
</evidence>
<proteinExistence type="predicted"/>
<dbReference type="EMBL" id="FPIZ01000004">
    <property type="protein sequence ID" value="SFW40551.1"/>
    <property type="molecule type" value="Genomic_DNA"/>
</dbReference>
<dbReference type="EMBL" id="CP140154">
    <property type="protein sequence ID" value="WQG87553.1"/>
    <property type="molecule type" value="Genomic_DNA"/>
</dbReference>
<organism evidence="1 3">
    <name type="scientific">Chitinophaga sancti</name>
    <dbReference type="NCBI Taxonomy" id="1004"/>
    <lineage>
        <taxon>Bacteria</taxon>
        <taxon>Pseudomonadati</taxon>
        <taxon>Bacteroidota</taxon>
        <taxon>Chitinophagia</taxon>
        <taxon>Chitinophagales</taxon>
        <taxon>Chitinophagaceae</taxon>
        <taxon>Chitinophaga</taxon>
    </lineage>
</organism>
<evidence type="ECO:0000313" key="2">
    <source>
        <dbReference type="EMBL" id="WQG87553.1"/>
    </source>
</evidence>
<dbReference type="OrthoDB" id="3829909at2"/>
<name>A0A1K1NYZ2_9BACT</name>
<evidence type="ECO:0000313" key="4">
    <source>
        <dbReference type="Proteomes" id="UP001326715"/>
    </source>
</evidence>
<dbReference type="Proteomes" id="UP000183788">
    <property type="component" value="Unassembled WGS sequence"/>
</dbReference>
<protein>
    <submittedName>
        <fullName evidence="1">Uncharacterized protein</fullName>
    </submittedName>
</protein>
<dbReference type="Proteomes" id="UP001326715">
    <property type="component" value="Chromosome"/>
</dbReference>
<sequence>MQITGKFQVTDAFNSRDNKGIVVLGKLLEGTVTIGNLISFITKMGEKTIYILEIEKGQSVSGRSFMAFLIKLNDPSDLAELKMLSGTEIKIKST</sequence>